<protein>
    <submittedName>
        <fullName evidence="1">Uncharacterized protein</fullName>
    </submittedName>
</protein>
<feature type="non-terminal residue" evidence="1">
    <location>
        <position position="1"/>
    </location>
</feature>
<accession>A0ABU6SG02</accession>
<proteinExistence type="predicted"/>
<dbReference type="Proteomes" id="UP001341840">
    <property type="component" value="Unassembled WGS sequence"/>
</dbReference>
<gene>
    <name evidence="1" type="ORF">PIB30_043594</name>
</gene>
<evidence type="ECO:0000313" key="1">
    <source>
        <dbReference type="EMBL" id="MED6135161.1"/>
    </source>
</evidence>
<name>A0ABU6SG02_9FABA</name>
<reference evidence="1 2" key="1">
    <citation type="journal article" date="2023" name="Plants (Basel)">
        <title>Bridging the Gap: Combining Genomics and Transcriptomics Approaches to Understand Stylosanthes scabra, an Orphan Legume from the Brazilian Caatinga.</title>
        <authorList>
            <person name="Ferreira-Neto J.R.C."/>
            <person name="da Silva M.D."/>
            <person name="Binneck E."/>
            <person name="de Melo N.F."/>
            <person name="da Silva R.H."/>
            <person name="de Melo A.L.T.M."/>
            <person name="Pandolfi V."/>
            <person name="Bustamante F.O."/>
            <person name="Brasileiro-Vidal A.C."/>
            <person name="Benko-Iseppon A.M."/>
        </authorList>
    </citation>
    <scope>NUCLEOTIDE SEQUENCE [LARGE SCALE GENOMIC DNA]</scope>
    <source>
        <tissue evidence="1">Leaves</tissue>
    </source>
</reference>
<dbReference type="EMBL" id="JASCZI010060670">
    <property type="protein sequence ID" value="MED6135161.1"/>
    <property type="molecule type" value="Genomic_DNA"/>
</dbReference>
<comment type="caution">
    <text evidence="1">The sequence shown here is derived from an EMBL/GenBank/DDBJ whole genome shotgun (WGS) entry which is preliminary data.</text>
</comment>
<organism evidence="1 2">
    <name type="scientific">Stylosanthes scabra</name>
    <dbReference type="NCBI Taxonomy" id="79078"/>
    <lineage>
        <taxon>Eukaryota</taxon>
        <taxon>Viridiplantae</taxon>
        <taxon>Streptophyta</taxon>
        <taxon>Embryophyta</taxon>
        <taxon>Tracheophyta</taxon>
        <taxon>Spermatophyta</taxon>
        <taxon>Magnoliopsida</taxon>
        <taxon>eudicotyledons</taxon>
        <taxon>Gunneridae</taxon>
        <taxon>Pentapetalae</taxon>
        <taxon>rosids</taxon>
        <taxon>fabids</taxon>
        <taxon>Fabales</taxon>
        <taxon>Fabaceae</taxon>
        <taxon>Papilionoideae</taxon>
        <taxon>50 kb inversion clade</taxon>
        <taxon>dalbergioids sensu lato</taxon>
        <taxon>Dalbergieae</taxon>
        <taxon>Pterocarpus clade</taxon>
        <taxon>Stylosanthes</taxon>
    </lineage>
</organism>
<evidence type="ECO:0000313" key="2">
    <source>
        <dbReference type="Proteomes" id="UP001341840"/>
    </source>
</evidence>
<keyword evidence="2" id="KW-1185">Reference proteome</keyword>
<sequence>EKCRKNTANRGKQQYTHVGGLKILARRDEEEEAIAEIESRDASTKELSQNDSLAQVLGKEHPGRVHGVGSGSSLRSYITVVKSWGADT</sequence>